<feature type="region of interest" description="Disordered" evidence="1">
    <location>
        <begin position="33"/>
        <end position="88"/>
    </location>
</feature>
<protein>
    <submittedName>
        <fullName evidence="2">Uncharacterized protein</fullName>
    </submittedName>
</protein>
<reference evidence="2" key="1">
    <citation type="submission" date="2019-02" db="EMBL/GenBank/DDBJ databases">
        <authorList>
            <consortium name="Pathogen Informatics"/>
        </authorList>
    </citation>
    <scope>NUCLEOTIDE SEQUENCE</scope>
    <source>
        <strain evidence="2">3012STDY6733949</strain>
    </source>
</reference>
<gene>
    <name evidence="2" type="ORF">NCTC1935_00388</name>
</gene>
<accession>A0A449G8M6</accession>
<dbReference type="AlphaFoldDB" id="A0A449G8M6"/>
<dbReference type="EMBL" id="CAACYE010000005">
    <property type="protein sequence ID" value="VFA82000.1"/>
    <property type="molecule type" value="Genomic_DNA"/>
</dbReference>
<organism evidence="2">
    <name type="scientific">Nocardia farcinica</name>
    <dbReference type="NCBI Taxonomy" id="37329"/>
    <lineage>
        <taxon>Bacteria</taxon>
        <taxon>Bacillati</taxon>
        <taxon>Actinomycetota</taxon>
        <taxon>Actinomycetes</taxon>
        <taxon>Mycobacteriales</taxon>
        <taxon>Nocardiaceae</taxon>
        <taxon>Nocardia</taxon>
    </lineage>
</organism>
<evidence type="ECO:0000313" key="2">
    <source>
        <dbReference type="EMBL" id="VFA82000.1"/>
    </source>
</evidence>
<name>A0A449G8M6_NOCFR</name>
<feature type="compositionally biased region" description="Basic residues" evidence="1">
    <location>
        <begin position="52"/>
        <end position="62"/>
    </location>
</feature>
<dbReference type="RefSeq" id="WP_170986890.1">
    <property type="nucleotide sequence ID" value="NZ_CAACYE020000001.1"/>
</dbReference>
<proteinExistence type="predicted"/>
<sequence length="88" mass="9644">MVARLDIVKAALAGMGQPVLAWGVDGHQRSAENNARNEINAGRTAGMDTYGHRRPRQPKFKRTPQAAASPANPDHAPFATRFPPEQWN</sequence>
<evidence type="ECO:0000256" key="1">
    <source>
        <dbReference type="SAM" id="MobiDB-lite"/>
    </source>
</evidence>